<feature type="signal peptide" evidence="2">
    <location>
        <begin position="1"/>
        <end position="17"/>
    </location>
</feature>
<evidence type="ECO:0000256" key="1">
    <source>
        <dbReference type="SAM" id="MobiDB-lite"/>
    </source>
</evidence>
<evidence type="ECO:0000313" key="3">
    <source>
        <dbReference type="EMBL" id="PPR04566.1"/>
    </source>
</evidence>
<keyword evidence="2" id="KW-0732">Signal</keyword>
<dbReference type="Proteomes" id="UP000284706">
    <property type="component" value="Unassembled WGS sequence"/>
</dbReference>
<protein>
    <submittedName>
        <fullName evidence="3">Uncharacterized protein</fullName>
    </submittedName>
</protein>
<evidence type="ECO:0000313" key="4">
    <source>
        <dbReference type="Proteomes" id="UP000284706"/>
    </source>
</evidence>
<name>A0A409YNI4_9AGAR</name>
<organism evidence="3 4">
    <name type="scientific">Gymnopilus dilepis</name>
    <dbReference type="NCBI Taxonomy" id="231916"/>
    <lineage>
        <taxon>Eukaryota</taxon>
        <taxon>Fungi</taxon>
        <taxon>Dikarya</taxon>
        <taxon>Basidiomycota</taxon>
        <taxon>Agaricomycotina</taxon>
        <taxon>Agaricomycetes</taxon>
        <taxon>Agaricomycetidae</taxon>
        <taxon>Agaricales</taxon>
        <taxon>Agaricineae</taxon>
        <taxon>Hymenogastraceae</taxon>
        <taxon>Gymnopilus</taxon>
    </lineage>
</organism>
<gene>
    <name evidence="3" type="ORF">CVT26_002501</name>
</gene>
<evidence type="ECO:0000256" key="2">
    <source>
        <dbReference type="SAM" id="SignalP"/>
    </source>
</evidence>
<dbReference type="AlphaFoldDB" id="A0A409YNI4"/>
<accession>A0A409YNI4</accession>
<proteinExistence type="predicted"/>
<comment type="caution">
    <text evidence="3">The sequence shown here is derived from an EMBL/GenBank/DDBJ whole genome shotgun (WGS) entry which is preliminary data.</text>
</comment>
<keyword evidence="4" id="KW-1185">Reference proteome</keyword>
<feature type="compositionally biased region" description="Pro residues" evidence="1">
    <location>
        <begin position="52"/>
        <end position="61"/>
    </location>
</feature>
<dbReference type="InParanoid" id="A0A409YNI4"/>
<reference evidence="3 4" key="1">
    <citation type="journal article" date="2018" name="Evol. Lett.">
        <title>Horizontal gene cluster transfer increased hallucinogenic mushroom diversity.</title>
        <authorList>
            <person name="Reynolds H.T."/>
            <person name="Vijayakumar V."/>
            <person name="Gluck-Thaler E."/>
            <person name="Korotkin H.B."/>
            <person name="Matheny P.B."/>
            <person name="Slot J.C."/>
        </authorList>
    </citation>
    <scope>NUCLEOTIDE SEQUENCE [LARGE SCALE GENOMIC DNA]</scope>
    <source>
        <strain evidence="3 4">SRW20</strain>
    </source>
</reference>
<feature type="chain" id="PRO_5019507848" evidence="2">
    <location>
        <begin position="18"/>
        <end position="113"/>
    </location>
</feature>
<feature type="region of interest" description="Disordered" evidence="1">
    <location>
        <begin position="29"/>
        <end position="61"/>
    </location>
</feature>
<feature type="compositionally biased region" description="Low complexity" evidence="1">
    <location>
        <begin position="39"/>
        <end position="51"/>
    </location>
</feature>
<dbReference type="EMBL" id="NHYE01000606">
    <property type="protein sequence ID" value="PPR04566.1"/>
    <property type="molecule type" value="Genomic_DNA"/>
</dbReference>
<sequence>MWWSPLLHATCLGLSSAHKPLQQEILRSAGASARRRRPSVAITTSRIASTTSPPPFPPPAAPFNVGSGIHDQAVGNVSRRQSHGLTCSSLSSNFHTVLCLKAPVTVSGEGMWG</sequence>